<dbReference type="eggNOG" id="COG2374">
    <property type="taxonomic scope" value="Bacteria"/>
</dbReference>
<dbReference type="HOGENOM" id="CLU_058620_0_0_5"/>
<keyword evidence="3" id="KW-1185">Reference proteome</keyword>
<reference evidence="2 3" key="1">
    <citation type="submission" date="2012-02" db="EMBL/GenBank/DDBJ databases">
        <title>Improved High-Quality Draft sequence of Microvirga sp. WSM3557.</title>
        <authorList>
            <consortium name="US DOE Joint Genome Institute"/>
            <person name="Lucas S."/>
            <person name="Han J."/>
            <person name="Lapidus A."/>
            <person name="Cheng J.-F."/>
            <person name="Goodwin L."/>
            <person name="Pitluck S."/>
            <person name="Peters L."/>
            <person name="Zhang X."/>
            <person name="Detter J.C."/>
            <person name="Han C."/>
            <person name="Tapia R."/>
            <person name="Land M."/>
            <person name="Hauser L."/>
            <person name="Kyrpides N."/>
            <person name="Ivanova N."/>
            <person name="Pagani I."/>
            <person name="Brau L."/>
            <person name="Yates R."/>
            <person name="O'Hara G."/>
            <person name="Rui T."/>
            <person name="Howieson J."/>
            <person name="Reeve W."/>
            <person name="Woyke T."/>
        </authorList>
    </citation>
    <scope>NUCLEOTIDE SEQUENCE [LARGE SCALE GENOMIC DNA]</scope>
    <source>
        <strain evidence="2 3">WSM3557</strain>
    </source>
</reference>
<dbReference type="SUPFAM" id="SSF56219">
    <property type="entry name" value="DNase I-like"/>
    <property type="match status" value="1"/>
</dbReference>
<dbReference type="AlphaFoldDB" id="I4Z4M2"/>
<dbReference type="EMBL" id="JH660633">
    <property type="protein sequence ID" value="EIM31164.1"/>
    <property type="molecule type" value="Genomic_DNA"/>
</dbReference>
<gene>
    <name evidence="2" type="ORF">MicloDRAFT_00001540</name>
</gene>
<evidence type="ECO:0000313" key="2">
    <source>
        <dbReference type="EMBL" id="EIM31164.1"/>
    </source>
</evidence>
<dbReference type="Pfam" id="PF19580">
    <property type="entry name" value="Exo_endo_phos_3"/>
    <property type="match status" value="1"/>
</dbReference>
<dbReference type="PANTHER" id="PTHR42834:SF1">
    <property type="entry name" value="ENDONUCLEASE_EXONUCLEASE_PHOSPHATASE FAMILY PROTEIN (AFU_ORTHOLOGUE AFUA_3G09210)"/>
    <property type="match status" value="1"/>
</dbReference>
<evidence type="ECO:0000259" key="1">
    <source>
        <dbReference type="Pfam" id="PF19580"/>
    </source>
</evidence>
<organism evidence="2 3">
    <name type="scientific">Microvirga lotononidis</name>
    <dbReference type="NCBI Taxonomy" id="864069"/>
    <lineage>
        <taxon>Bacteria</taxon>
        <taxon>Pseudomonadati</taxon>
        <taxon>Pseudomonadota</taxon>
        <taxon>Alphaproteobacteria</taxon>
        <taxon>Hyphomicrobiales</taxon>
        <taxon>Methylobacteriaceae</taxon>
        <taxon>Microvirga</taxon>
    </lineage>
</organism>
<dbReference type="PANTHER" id="PTHR42834">
    <property type="entry name" value="ENDONUCLEASE/EXONUCLEASE/PHOSPHATASE FAMILY PROTEIN (AFU_ORTHOLOGUE AFUA_3G09210)"/>
    <property type="match status" value="1"/>
</dbReference>
<evidence type="ECO:0000313" key="3">
    <source>
        <dbReference type="Proteomes" id="UP000003947"/>
    </source>
</evidence>
<accession>I4Z4M2</accession>
<dbReference type="RefSeq" id="WP_009488632.1">
    <property type="nucleotide sequence ID" value="NZ_CP141049.1"/>
</dbReference>
<feature type="domain" description="Endonuclease/exonuclease/phosphatase" evidence="1">
    <location>
        <begin position="126"/>
        <end position="283"/>
    </location>
</feature>
<sequence length="379" mass="42329">MIRLATYNVENLFARAKILDRHEWADGKGTSRMEAAREILDAVAELNGLLAQAVYTSEVKREILNALETLDLLDTDENKFLILRRNRGHLLKRPKNGPVFVAADGRDDWIGWIEMKTEAVSEVATQNTARVIGNINADIIAVVEAENRTSLLRFNEQVITPITALNYQTIMLVDGNDDRGIDVGILCRDPILIDFMRSHVDDRDGTNRIFSRDCVEYHMRLPSGDGLVILVNHLKSKGYGRPRDSNARRKRQAMRVREIYDDLIDQGISNIAIVGDLNDTPDSGPLFPLLGDGLLRDVSEHPSFTFDGRPGTYANGTASQKIDYILLSPNLFQRVRGGAIYRKGVWGGANGSLFPHFPEITKEVEAASDHAAIYADLDM</sequence>
<dbReference type="InterPro" id="IPR005135">
    <property type="entry name" value="Endo/exonuclease/phosphatase"/>
</dbReference>
<dbReference type="Gene3D" id="3.60.10.10">
    <property type="entry name" value="Endonuclease/exonuclease/phosphatase"/>
    <property type="match status" value="1"/>
</dbReference>
<dbReference type="STRING" id="864069.MicloDRAFT_00001540"/>
<dbReference type="GO" id="GO:0016787">
    <property type="term" value="F:hydrolase activity"/>
    <property type="evidence" value="ECO:0007669"/>
    <property type="project" value="UniProtKB-KW"/>
</dbReference>
<dbReference type="Proteomes" id="UP000003947">
    <property type="component" value="Unassembled WGS sequence"/>
</dbReference>
<keyword evidence="2" id="KW-0378">Hydrolase</keyword>
<dbReference type="PATRIC" id="fig|864069.3.peg.158"/>
<protein>
    <submittedName>
        <fullName evidence="2">Metal-dependent hydrolase</fullName>
    </submittedName>
</protein>
<dbReference type="InterPro" id="IPR036691">
    <property type="entry name" value="Endo/exonu/phosph_ase_sf"/>
</dbReference>
<proteinExistence type="predicted"/>
<name>I4Z4M2_9HYPH</name>